<dbReference type="FunFam" id="1.10.10.60:FF:000023">
    <property type="entry name" value="protein REVEILLE 6 isoform X1"/>
    <property type="match status" value="1"/>
</dbReference>
<dbReference type="SUPFAM" id="SSF46689">
    <property type="entry name" value="Homeodomain-like"/>
    <property type="match status" value="1"/>
</dbReference>
<dbReference type="PANTHER" id="PTHR12802">
    <property type="entry name" value="SWI/SNF COMPLEX-RELATED"/>
    <property type="match status" value="1"/>
</dbReference>
<evidence type="ECO:0000256" key="3">
    <source>
        <dbReference type="ARBA" id="ARBA00023125"/>
    </source>
</evidence>
<feature type="compositionally biased region" description="Basic and acidic residues" evidence="6">
    <location>
        <begin position="226"/>
        <end position="237"/>
    </location>
</feature>
<evidence type="ECO:0000313" key="11">
    <source>
        <dbReference type="Proteomes" id="UP000036987"/>
    </source>
</evidence>
<dbReference type="AlphaFoldDB" id="A0A0K9Q0H6"/>
<name>A0A0K9Q0H6_ZOSMR</name>
<dbReference type="EMBL" id="LFYR01000468">
    <property type="protein sequence ID" value="KMZ74007.1"/>
    <property type="molecule type" value="Genomic_DNA"/>
</dbReference>
<evidence type="ECO:0000256" key="6">
    <source>
        <dbReference type="SAM" id="MobiDB-lite"/>
    </source>
</evidence>
<dbReference type="InterPro" id="IPR009057">
    <property type="entry name" value="Homeodomain-like_sf"/>
</dbReference>
<evidence type="ECO:0000259" key="7">
    <source>
        <dbReference type="PROSITE" id="PS50090"/>
    </source>
</evidence>
<dbReference type="InterPro" id="IPR017884">
    <property type="entry name" value="SANT_dom"/>
</dbReference>
<sequence>MCSDPFIMPQKQLPVETRLSSETENILKVRKPYIITKQRERWTADEHQKFIEAISLYGRAWRCISEYIGTKTTIQIRSHAQKYFSKIANKSSDSNVDSTVLVEIPPPRQKRKPNHPYPRKFGNASDLKSHVLKKNLEKTTSDQESKTPKSVLSEFSSDFIGSSVSDIQKHKNALSDTCSGVLQPSLAEENGCTSSQSRDAVEESNPTSRKRRIQLFGTTIYTTEEDSVRGSKTKDEQIPTPSEKGNVTPRVSDGNSPKDSWNPMLYYCMPPQQQDALQFHQNIVPLMPFYGGGFQHHPPASYQKYDASNEERSHNKEIQEGSTSSFSYASPMQTEIKVNHHNSMECHLAQGKQRLFSSQSQKSISNRQQRLKGFVPYKRPNIS</sequence>
<dbReference type="CDD" id="cd00167">
    <property type="entry name" value="SANT"/>
    <property type="match status" value="1"/>
</dbReference>
<gene>
    <name evidence="10" type="ORF">ZOSMA_137G00220</name>
</gene>
<evidence type="ECO:0000256" key="1">
    <source>
        <dbReference type="ARBA" id="ARBA00004123"/>
    </source>
</evidence>
<feature type="region of interest" description="Disordered" evidence="6">
    <location>
        <begin position="188"/>
        <end position="258"/>
    </location>
</feature>
<protein>
    <submittedName>
        <fullName evidence="10">Uncharacterized protein</fullName>
    </submittedName>
</protein>
<evidence type="ECO:0000256" key="4">
    <source>
        <dbReference type="ARBA" id="ARBA00023163"/>
    </source>
</evidence>
<feature type="domain" description="HTH myb-type" evidence="9">
    <location>
        <begin position="34"/>
        <end position="88"/>
    </location>
</feature>
<dbReference type="GO" id="GO:0010468">
    <property type="term" value="P:regulation of gene expression"/>
    <property type="evidence" value="ECO:0007669"/>
    <property type="project" value="UniProtKB-ARBA"/>
</dbReference>
<keyword evidence="5" id="KW-0539">Nucleus</keyword>
<dbReference type="SMART" id="SM00717">
    <property type="entry name" value="SANT"/>
    <property type="match status" value="1"/>
</dbReference>
<keyword evidence="3" id="KW-0238">DNA-binding</keyword>
<dbReference type="InterPro" id="IPR001005">
    <property type="entry name" value="SANT/Myb"/>
</dbReference>
<evidence type="ECO:0000259" key="8">
    <source>
        <dbReference type="PROSITE" id="PS51293"/>
    </source>
</evidence>
<feature type="compositionally biased region" description="Polar residues" evidence="6">
    <location>
        <begin position="355"/>
        <end position="368"/>
    </location>
</feature>
<feature type="domain" description="SANT" evidence="8">
    <location>
        <begin position="37"/>
        <end position="90"/>
    </location>
</feature>
<feature type="compositionally biased region" description="Basic residues" evidence="6">
    <location>
        <begin position="108"/>
        <end position="118"/>
    </location>
</feature>
<dbReference type="Gene3D" id="1.10.10.60">
    <property type="entry name" value="Homeodomain-like"/>
    <property type="match status" value="1"/>
</dbReference>
<feature type="domain" description="Myb-like" evidence="7">
    <location>
        <begin position="38"/>
        <end position="84"/>
    </location>
</feature>
<dbReference type="GO" id="GO:0003677">
    <property type="term" value="F:DNA binding"/>
    <property type="evidence" value="ECO:0007669"/>
    <property type="project" value="UniProtKB-KW"/>
</dbReference>
<dbReference type="PROSITE" id="PS51294">
    <property type="entry name" value="HTH_MYB"/>
    <property type="match status" value="1"/>
</dbReference>
<dbReference type="PROSITE" id="PS51293">
    <property type="entry name" value="SANT"/>
    <property type="match status" value="1"/>
</dbReference>
<keyword evidence="2" id="KW-0805">Transcription regulation</keyword>
<dbReference type="NCBIfam" id="TIGR01557">
    <property type="entry name" value="myb_SHAQKYF"/>
    <property type="match status" value="1"/>
</dbReference>
<accession>A0A0K9Q0H6</accession>
<dbReference type="PANTHER" id="PTHR12802:SF155">
    <property type="entry name" value="DEUBIQUITINASE MYSM1"/>
    <property type="match status" value="1"/>
</dbReference>
<comment type="subcellular location">
    <subcellularLocation>
        <location evidence="1">Nucleus</location>
    </subcellularLocation>
</comment>
<reference evidence="11" key="1">
    <citation type="journal article" date="2016" name="Nature">
        <title>The genome of the seagrass Zostera marina reveals angiosperm adaptation to the sea.</title>
        <authorList>
            <person name="Olsen J.L."/>
            <person name="Rouze P."/>
            <person name="Verhelst B."/>
            <person name="Lin Y.-C."/>
            <person name="Bayer T."/>
            <person name="Collen J."/>
            <person name="Dattolo E."/>
            <person name="De Paoli E."/>
            <person name="Dittami S."/>
            <person name="Maumus F."/>
            <person name="Michel G."/>
            <person name="Kersting A."/>
            <person name="Lauritano C."/>
            <person name="Lohaus R."/>
            <person name="Toepel M."/>
            <person name="Tonon T."/>
            <person name="Vanneste K."/>
            <person name="Amirebrahimi M."/>
            <person name="Brakel J."/>
            <person name="Bostroem C."/>
            <person name="Chovatia M."/>
            <person name="Grimwood J."/>
            <person name="Jenkins J.W."/>
            <person name="Jueterbock A."/>
            <person name="Mraz A."/>
            <person name="Stam W.T."/>
            <person name="Tice H."/>
            <person name="Bornberg-Bauer E."/>
            <person name="Green P.J."/>
            <person name="Pearson G.A."/>
            <person name="Procaccini G."/>
            <person name="Duarte C.M."/>
            <person name="Schmutz J."/>
            <person name="Reusch T.B.H."/>
            <person name="Van de Peer Y."/>
        </authorList>
    </citation>
    <scope>NUCLEOTIDE SEQUENCE [LARGE SCALE GENOMIC DNA]</scope>
    <source>
        <strain evidence="11">cv. Finnish</strain>
    </source>
</reference>
<evidence type="ECO:0000259" key="9">
    <source>
        <dbReference type="PROSITE" id="PS51294"/>
    </source>
</evidence>
<dbReference type="GO" id="GO:0005634">
    <property type="term" value="C:nucleus"/>
    <property type="evidence" value="ECO:0007669"/>
    <property type="project" value="UniProtKB-SubCell"/>
</dbReference>
<dbReference type="Proteomes" id="UP000036987">
    <property type="component" value="Unassembled WGS sequence"/>
</dbReference>
<comment type="caution">
    <text evidence="10">The sequence shown here is derived from an EMBL/GenBank/DDBJ whole genome shotgun (WGS) entry which is preliminary data.</text>
</comment>
<dbReference type="InterPro" id="IPR006447">
    <property type="entry name" value="Myb_dom_plants"/>
</dbReference>
<dbReference type="PROSITE" id="PS50090">
    <property type="entry name" value="MYB_LIKE"/>
    <property type="match status" value="1"/>
</dbReference>
<keyword evidence="4" id="KW-0804">Transcription</keyword>
<evidence type="ECO:0000256" key="5">
    <source>
        <dbReference type="ARBA" id="ARBA00023242"/>
    </source>
</evidence>
<dbReference type="InterPro" id="IPR017930">
    <property type="entry name" value="Myb_dom"/>
</dbReference>
<evidence type="ECO:0000313" key="10">
    <source>
        <dbReference type="EMBL" id="KMZ74007.1"/>
    </source>
</evidence>
<feature type="region of interest" description="Disordered" evidence="6">
    <location>
        <begin position="95"/>
        <end position="124"/>
    </location>
</feature>
<organism evidence="10 11">
    <name type="scientific">Zostera marina</name>
    <name type="common">Eelgrass</name>
    <dbReference type="NCBI Taxonomy" id="29655"/>
    <lineage>
        <taxon>Eukaryota</taxon>
        <taxon>Viridiplantae</taxon>
        <taxon>Streptophyta</taxon>
        <taxon>Embryophyta</taxon>
        <taxon>Tracheophyta</taxon>
        <taxon>Spermatophyta</taxon>
        <taxon>Magnoliopsida</taxon>
        <taxon>Liliopsida</taxon>
        <taxon>Zosteraceae</taxon>
        <taxon>Zostera</taxon>
    </lineage>
</organism>
<dbReference type="Pfam" id="PF00249">
    <property type="entry name" value="Myb_DNA-binding"/>
    <property type="match status" value="1"/>
</dbReference>
<dbReference type="OrthoDB" id="118550at2759"/>
<feature type="region of interest" description="Disordered" evidence="6">
    <location>
        <begin position="349"/>
        <end position="383"/>
    </location>
</feature>
<evidence type="ECO:0000256" key="2">
    <source>
        <dbReference type="ARBA" id="ARBA00023015"/>
    </source>
</evidence>
<dbReference type="STRING" id="29655.A0A0K9Q0H6"/>
<keyword evidence="11" id="KW-1185">Reference proteome</keyword>
<proteinExistence type="predicted"/>